<dbReference type="Proteomes" id="UP000177478">
    <property type="component" value="Unassembled WGS sequence"/>
</dbReference>
<evidence type="ECO:0000259" key="3">
    <source>
        <dbReference type="PROSITE" id="PS50102"/>
    </source>
</evidence>
<organism evidence="4 5">
    <name type="scientific">Candidatus Yanofskybacteria bacterium RIFCSPHIGHO2_12_FULL_45_19b</name>
    <dbReference type="NCBI Taxonomy" id="1802689"/>
    <lineage>
        <taxon>Bacteria</taxon>
        <taxon>Candidatus Yanofskyibacteriota</taxon>
    </lineage>
</organism>
<reference evidence="4 5" key="1">
    <citation type="journal article" date="2016" name="Nat. Commun.">
        <title>Thousands of microbial genomes shed light on interconnected biogeochemical processes in an aquifer system.</title>
        <authorList>
            <person name="Anantharaman K."/>
            <person name="Brown C.T."/>
            <person name="Hug L.A."/>
            <person name="Sharon I."/>
            <person name="Castelle C.J."/>
            <person name="Probst A.J."/>
            <person name="Thomas B.C."/>
            <person name="Singh A."/>
            <person name="Wilkins M.J."/>
            <person name="Karaoz U."/>
            <person name="Brodie E.L."/>
            <person name="Williams K.H."/>
            <person name="Hubbard S.S."/>
            <person name="Banfield J.F."/>
        </authorList>
    </citation>
    <scope>NUCLEOTIDE SEQUENCE [LARGE SCALE GENOMIC DNA]</scope>
</reference>
<evidence type="ECO:0000256" key="2">
    <source>
        <dbReference type="SAM" id="MobiDB-lite"/>
    </source>
</evidence>
<name>A0A1F8G500_9BACT</name>
<dbReference type="InterPro" id="IPR012677">
    <property type="entry name" value="Nucleotide-bd_a/b_plait_sf"/>
</dbReference>
<dbReference type="AlphaFoldDB" id="A0A1F8G500"/>
<evidence type="ECO:0000313" key="5">
    <source>
        <dbReference type="Proteomes" id="UP000177478"/>
    </source>
</evidence>
<dbReference type="PANTHER" id="PTHR48027">
    <property type="entry name" value="HETEROGENEOUS NUCLEAR RIBONUCLEOPROTEIN 87F-RELATED"/>
    <property type="match status" value="1"/>
</dbReference>
<evidence type="ECO:0000313" key="4">
    <source>
        <dbReference type="EMBL" id="OGN19858.1"/>
    </source>
</evidence>
<dbReference type="GO" id="GO:0003723">
    <property type="term" value="F:RNA binding"/>
    <property type="evidence" value="ECO:0007669"/>
    <property type="project" value="UniProtKB-KW"/>
</dbReference>
<dbReference type="Pfam" id="PF00076">
    <property type="entry name" value="RRM_1"/>
    <property type="match status" value="1"/>
</dbReference>
<protein>
    <submittedName>
        <fullName evidence="4">RNA-binding protein</fullName>
    </submittedName>
</protein>
<feature type="compositionally biased region" description="Gly residues" evidence="2">
    <location>
        <begin position="87"/>
        <end position="108"/>
    </location>
</feature>
<feature type="domain" description="RRM" evidence="3">
    <location>
        <begin position="3"/>
        <end position="81"/>
    </location>
</feature>
<dbReference type="STRING" id="1802689.A3F25_02485"/>
<dbReference type="SMART" id="SM00360">
    <property type="entry name" value="RRM"/>
    <property type="match status" value="1"/>
</dbReference>
<evidence type="ECO:0000256" key="1">
    <source>
        <dbReference type="ARBA" id="ARBA00022884"/>
    </source>
</evidence>
<feature type="region of interest" description="Disordered" evidence="2">
    <location>
        <begin position="78"/>
        <end position="108"/>
    </location>
</feature>
<dbReference type="InterPro" id="IPR035979">
    <property type="entry name" value="RBD_domain_sf"/>
</dbReference>
<dbReference type="CDD" id="cd21608">
    <property type="entry name" value="RRM2_NsCP33_like"/>
    <property type="match status" value="1"/>
</dbReference>
<dbReference type="InterPro" id="IPR000504">
    <property type="entry name" value="RRM_dom"/>
</dbReference>
<accession>A0A1F8G500</accession>
<proteinExistence type="predicted"/>
<keyword evidence="1" id="KW-0694">RNA-binding</keyword>
<sequence length="108" mass="11318">MAKKLYVGNLSFSMTDDGLREAFAQVGEVVSAMVIKDKMTGRSRGFGFVEMAADEAAMSAIETLNGKEVDGRTLVVNEAKPMTDRPAGGGSRGGFNRGGGFGGGRSDY</sequence>
<dbReference type="PROSITE" id="PS50102">
    <property type="entry name" value="RRM"/>
    <property type="match status" value="1"/>
</dbReference>
<comment type="caution">
    <text evidence="4">The sequence shown here is derived from an EMBL/GenBank/DDBJ whole genome shotgun (WGS) entry which is preliminary data.</text>
</comment>
<gene>
    <name evidence="4" type="ORF">A3F25_02485</name>
</gene>
<dbReference type="Gene3D" id="3.30.70.330">
    <property type="match status" value="1"/>
</dbReference>
<dbReference type="SUPFAM" id="SSF54928">
    <property type="entry name" value="RNA-binding domain, RBD"/>
    <property type="match status" value="1"/>
</dbReference>
<dbReference type="InterPro" id="IPR048289">
    <property type="entry name" value="RRM2_NsCP33-like"/>
</dbReference>
<dbReference type="InterPro" id="IPR052462">
    <property type="entry name" value="SLIRP/GR-RBP-like"/>
</dbReference>
<dbReference type="EMBL" id="MGKD01000011">
    <property type="protein sequence ID" value="OGN19858.1"/>
    <property type="molecule type" value="Genomic_DNA"/>
</dbReference>